<dbReference type="PROSITE" id="PS50209">
    <property type="entry name" value="CARD"/>
    <property type="match status" value="1"/>
</dbReference>
<evidence type="ECO:0000313" key="2">
    <source>
        <dbReference type="Ensembl" id="ENSNMLP00000010771.1"/>
    </source>
</evidence>
<reference evidence="2" key="2">
    <citation type="submission" date="2025-09" db="UniProtKB">
        <authorList>
            <consortium name="Ensembl"/>
        </authorList>
    </citation>
    <scope>IDENTIFICATION</scope>
</reference>
<protein>
    <recommendedName>
        <fullName evidence="1">CARD domain-containing protein</fullName>
    </recommendedName>
</protein>
<dbReference type="AlphaFoldDB" id="A0A8C6STA7"/>
<sequence>MRAQMVLQLFTTLWRANLITRQLLYSQAEGVLNPGEKDYILEEHRSRADRARVLFDTVMRKGNTSIEIMMERFKTQDAALYSHLFPDDLK</sequence>
<dbReference type="Proteomes" id="UP000694523">
    <property type="component" value="Unplaced"/>
</dbReference>
<dbReference type="GO" id="GO:0042981">
    <property type="term" value="P:regulation of apoptotic process"/>
    <property type="evidence" value="ECO:0007669"/>
    <property type="project" value="InterPro"/>
</dbReference>
<keyword evidence="3" id="KW-1185">Reference proteome</keyword>
<dbReference type="InterPro" id="IPR011029">
    <property type="entry name" value="DEATH-like_dom_sf"/>
</dbReference>
<dbReference type="Ensembl" id="ENSNMLT00000012189.1">
    <property type="protein sequence ID" value="ENSNMLP00000010771.1"/>
    <property type="gene ID" value="ENSNMLG00000007414.1"/>
</dbReference>
<name>A0A8C6STA7_9GOBI</name>
<accession>A0A8C6STA7</accession>
<evidence type="ECO:0000259" key="1">
    <source>
        <dbReference type="PROSITE" id="PS50209"/>
    </source>
</evidence>
<evidence type="ECO:0000313" key="3">
    <source>
        <dbReference type="Proteomes" id="UP000694523"/>
    </source>
</evidence>
<reference evidence="2" key="1">
    <citation type="submission" date="2025-08" db="UniProtKB">
        <authorList>
            <consortium name="Ensembl"/>
        </authorList>
    </citation>
    <scope>IDENTIFICATION</scope>
</reference>
<organism evidence="2 3">
    <name type="scientific">Neogobius melanostomus</name>
    <name type="common">round goby</name>
    <dbReference type="NCBI Taxonomy" id="47308"/>
    <lineage>
        <taxon>Eukaryota</taxon>
        <taxon>Metazoa</taxon>
        <taxon>Chordata</taxon>
        <taxon>Craniata</taxon>
        <taxon>Vertebrata</taxon>
        <taxon>Euteleostomi</taxon>
        <taxon>Actinopterygii</taxon>
        <taxon>Neopterygii</taxon>
        <taxon>Teleostei</taxon>
        <taxon>Neoteleostei</taxon>
        <taxon>Acanthomorphata</taxon>
        <taxon>Gobiaria</taxon>
        <taxon>Gobiiformes</taxon>
        <taxon>Gobioidei</taxon>
        <taxon>Gobiidae</taxon>
        <taxon>Benthophilinae</taxon>
        <taxon>Neogobiini</taxon>
        <taxon>Neogobius</taxon>
    </lineage>
</organism>
<feature type="domain" description="CARD" evidence="1">
    <location>
        <begin position="1"/>
        <end position="88"/>
    </location>
</feature>
<dbReference type="InterPro" id="IPR001315">
    <property type="entry name" value="CARD"/>
</dbReference>
<dbReference type="Gene3D" id="1.10.533.10">
    <property type="entry name" value="Death Domain, Fas"/>
    <property type="match status" value="1"/>
</dbReference>
<dbReference type="SUPFAM" id="SSF47986">
    <property type="entry name" value="DEATH domain"/>
    <property type="match status" value="1"/>
</dbReference>
<dbReference type="Pfam" id="PF00619">
    <property type="entry name" value="CARD"/>
    <property type="match status" value="1"/>
</dbReference>
<proteinExistence type="predicted"/>